<evidence type="ECO:0000259" key="3">
    <source>
        <dbReference type="PROSITE" id="PS50222"/>
    </source>
</evidence>
<feature type="domain" description="EF-hand" evidence="3">
    <location>
        <begin position="81"/>
        <end position="112"/>
    </location>
</feature>
<sequence length="502" mass="55592">MQLLSWIRPEPRQRAAPLQPFTPLLGATVLPVQGRVAGDEASADALPATQECPAGELEQDEFIEKFMPLSRQPTFERRAWEALEWFRVMDEDGSGTITTSEMLNCMLESEELLQAVIRHRLFVGTLAGGPRSMQLTVAEPDPEKEGEVLLHYAKVGTRSPVLLGVFPPNDFVGRDSLIRWENLLVSIIDGEPSQVFEDDVNAQVAVRQEDATGMLSTDWPSDLRGIFVGISSIFYAARDAGITERLIQKKDCLLALSSAMEAELVRGSSEAIQEEWAAKKLHLHQQKVANLAMVTFPALLGQCGLGSVLTVSADIVRRLVAMASSTDLPASALLVHGKWIQSLLDGSKIWELRGERTKKRERIALACKGTGKLFGEVQVTDCLPVGVVDSGGQLVAVQGHEQHFLLLPANMTKHRVSNEELRGFRYRRWYAWVVSDPVHYEEPVRYSHPRGAQDWVRLDKCRPAPSTEDEARSAPKRQRLSSTSTDDRADRRGLAGAQGQTS</sequence>
<keyword evidence="5" id="KW-1185">Reference proteome</keyword>
<dbReference type="AlphaFoldDB" id="A0A812IH45"/>
<dbReference type="SUPFAM" id="SSF88697">
    <property type="entry name" value="PUA domain-like"/>
    <property type="match status" value="1"/>
</dbReference>
<feature type="region of interest" description="Disordered" evidence="2">
    <location>
        <begin position="461"/>
        <end position="502"/>
    </location>
</feature>
<protein>
    <submittedName>
        <fullName evidence="4">PIF1 protein</fullName>
    </submittedName>
</protein>
<reference evidence="4" key="1">
    <citation type="submission" date="2021-02" db="EMBL/GenBank/DDBJ databases">
        <authorList>
            <person name="Dougan E. K."/>
            <person name="Rhodes N."/>
            <person name="Thang M."/>
            <person name="Chan C."/>
        </authorList>
    </citation>
    <scope>NUCLEOTIDE SEQUENCE</scope>
</reference>
<evidence type="ECO:0000256" key="2">
    <source>
        <dbReference type="SAM" id="MobiDB-lite"/>
    </source>
</evidence>
<gene>
    <name evidence="4" type="primary">PIF1</name>
    <name evidence="4" type="ORF">SNAT2548_LOCUS4610</name>
</gene>
<comment type="caution">
    <text evidence="4">The sequence shown here is derived from an EMBL/GenBank/DDBJ whole genome shotgun (WGS) entry which is preliminary data.</text>
</comment>
<evidence type="ECO:0000313" key="5">
    <source>
        <dbReference type="Proteomes" id="UP000604046"/>
    </source>
</evidence>
<dbReference type="Gene3D" id="1.10.238.10">
    <property type="entry name" value="EF-hand"/>
    <property type="match status" value="1"/>
</dbReference>
<dbReference type="PROSITE" id="PS50222">
    <property type="entry name" value="EF_HAND_2"/>
    <property type="match status" value="1"/>
</dbReference>
<accession>A0A812IH45</accession>
<dbReference type="OrthoDB" id="411242at2759"/>
<organism evidence="4 5">
    <name type="scientific">Symbiodinium natans</name>
    <dbReference type="NCBI Taxonomy" id="878477"/>
    <lineage>
        <taxon>Eukaryota</taxon>
        <taxon>Sar</taxon>
        <taxon>Alveolata</taxon>
        <taxon>Dinophyceae</taxon>
        <taxon>Suessiales</taxon>
        <taxon>Symbiodiniaceae</taxon>
        <taxon>Symbiodinium</taxon>
    </lineage>
</organism>
<evidence type="ECO:0000256" key="1">
    <source>
        <dbReference type="ARBA" id="ARBA00022837"/>
    </source>
</evidence>
<dbReference type="SMART" id="SM00054">
    <property type="entry name" value="EFh"/>
    <property type="match status" value="1"/>
</dbReference>
<dbReference type="EMBL" id="CAJNDS010000286">
    <property type="protein sequence ID" value="CAE7038701.1"/>
    <property type="molecule type" value="Genomic_DNA"/>
</dbReference>
<dbReference type="GO" id="GO:0005509">
    <property type="term" value="F:calcium ion binding"/>
    <property type="evidence" value="ECO:0007669"/>
    <property type="project" value="InterPro"/>
</dbReference>
<dbReference type="PROSITE" id="PS00018">
    <property type="entry name" value="EF_HAND_1"/>
    <property type="match status" value="1"/>
</dbReference>
<dbReference type="SUPFAM" id="SSF47473">
    <property type="entry name" value="EF-hand"/>
    <property type="match status" value="1"/>
</dbReference>
<dbReference type="Gene3D" id="2.30.130.30">
    <property type="entry name" value="Hypothetical protein"/>
    <property type="match status" value="1"/>
</dbReference>
<proteinExistence type="predicted"/>
<name>A0A812IH45_9DINO</name>
<dbReference type="InterPro" id="IPR011992">
    <property type="entry name" value="EF-hand-dom_pair"/>
</dbReference>
<dbReference type="InterPro" id="IPR002048">
    <property type="entry name" value="EF_hand_dom"/>
</dbReference>
<dbReference type="InterPro" id="IPR015947">
    <property type="entry name" value="PUA-like_sf"/>
</dbReference>
<dbReference type="InterPro" id="IPR018247">
    <property type="entry name" value="EF_Hand_1_Ca_BS"/>
</dbReference>
<dbReference type="Proteomes" id="UP000604046">
    <property type="component" value="Unassembled WGS sequence"/>
</dbReference>
<keyword evidence="1" id="KW-0106">Calcium</keyword>
<evidence type="ECO:0000313" key="4">
    <source>
        <dbReference type="EMBL" id="CAE7038701.1"/>
    </source>
</evidence>